<dbReference type="RefSeq" id="XP_025356914.1">
    <property type="nucleotide sequence ID" value="XM_025500625.1"/>
</dbReference>
<feature type="compositionally biased region" description="Polar residues" evidence="6">
    <location>
        <begin position="695"/>
        <end position="708"/>
    </location>
</feature>
<dbReference type="InParanoid" id="A0A316VG99"/>
<dbReference type="GO" id="GO:0005634">
    <property type="term" value="C:nucleus"/>
    <property type="evidence" value="ECO:0007669"/>
    <property type="project" value="UniProtKB-SubCell"/>
</dbReference>
<dbReference type="STRING" id="1280837.A0A316VG99"/>
<evidence type="ECO:0000313" key="8">
    <source>
        <dbReference type="EMBL" id="PWN36612.1"/>
    </source>
</evidence>
<dbReference type="SUPFAM" id="SSF57701">
    <property type="entry name" value="Zn2/Cys6 DNA-binding domain"/>
    <property type="match status" value="1"/>
</dbReference>
<dbReference type="CDD" id="cd12148">
    <property type="entry name" value="fungal_TF_MHR"/>
    <property type="match status" value="1"/>
</dbReference>
<keyword evidence="5" id="KW-0539">Nucleus</keyword>
<dbReference type="AlphaFoldDB" id="A0A316VG99"/>
<keyword evidence="2" id="KW-0805">Transcription regulation</keyword>
<keyword evidence="4" id="KW-0804">Transcription</keyword>
<dbReference type="PANTHER" id="PTHR31845">
    <property type="entry name" value="FINGER DOMAIN PROTEIN, PUTATIVE-RELATED"/>
    <property type="match status" value="1"/>
</dbReference>
<keyword evidence="9" id="KW-1185">Reference proteome</keyword>
<evidence type="ECO:0000313" key="9">
    <source>
        <dbReference type="Proteomes" id="UP000245771"/>
    </source>
</evidence>
<dbReference type="PROSITE" id="PS50048">
    <property type="entry name" value="ZN2_CY6_FUNGAL_2"/>
    <property type="match status" value="1"/>
</dbReference>
<dbReference type="Gene3D" id="4.10.240.10">
    <property type="entry name" value="Zn(2)-C6 fungal-type DNA-binding domain"/>
    <property type="match status" value="1"/>
</dbReference>
<evidence type="ECO:0000256" key="6">
    <source>
        <dbReference type="SAM" id="MobiDB-lite"/>
    </source>
</evidence>
<evidence type="ECO:0000256" key="3">
    <source>
        <dbReference type="ARBA" id="ARBA00023125"/>
    </source>
</evidence>
<dbReference type="PANTHER" id="PTHR31845:SF19">
    <property type="entry name" value="TRANSCRIPTION FACTOR DOMAIN-CONTAINING PROTEIN"/>
    <property type="match status" value="1"/>
</dbReference>
<dbReference type="GO" id="GO:0008270">
    <property type="term" value="F:zinc ion binding"/>
    <property type="evidence" value="ECO:0007669"/>
    <property type="project" value="InterPro"/>
</dbReference>
<feature type="region of interest" description="Disordered" evidence="6">
    <location>
        <begin position="58"/>
        <end position="77"/>
    </location>
</feature>
<evidence type="ECO:0000256" key="4">
    <source>
        <dbReference type="ARBA" id="ARBA00023163"/>
    </source>
</evidence>
<feature type="compositionally biased region" description="Low complexity" evidence="6">
    <location>
        <begin position="95"/>
        <end position="112"/>
    </location>
</feature>
<dbReference type="InterPro" id="IPR036864">
    <property type="entry name" value="Zn2-C6_fun-type_DNA-bd_sf"/>
</dbReference>
<dbReference type="OrthoDB" id="3163292at2759"/>
<feature type="compositionally biased region" description="Basic residues" evidence="6">
    <location>
        <begin position="139"/>
        <end position="152"/>
    </location>
</feature>
<evidence type="ECO:0000256" key="2">
    <source>
        <dbReference type="ARBA" id="ARBA00023015"/>
    </source>
</evidence>
<gene>
    <name evidence="8" type="ORF">FA14DRAFT_175924</name>
</gene>
<feature type="compositionally biased region" description="Polar residues" evidence="6">
    <location>
        <begin position="59"/>
        <end position="73"/>
    </location>
</feature>
<dbReference type="GO" id="GO:0000981">
    <property type="term" value="F:DNA-binding transcription factor activity, RNA polymerase II-specific"/>
    <property type="evidence" value="ECO:0007669"/>
    <property type="project" value="InterPro"/>
</dbReference>
<feature type="compositionally biased region" description="Low complexity" evidence="6">
    <location>
        <begin position="713"/>
        <end position="729"/>
    </location>
</feature>
<feature type="compositionally biased region" description="Basic and acidic residues" evidence="6">
    <location>
        <begin position="732"/>
        <end position="745"/>
    </location>
</feature>
<protein>
    <recommendedName>
        <fullName evidence="7">Zn(2)-C6 fungal-type domain-containing protein</fullName>
    </recommendedName>
</protein>
<evidence type="ECO:0000256" key="1">
    <source>
        <dbReference type="ARBA" id="ARBA00004123"/>
    </source>
</evidence>
<proteinExistence type="predicted"/>
<dbReference type="EMBL" id="KZ819602">
    <property type="protein sequence ID" value="PWN36612.1"/>
    <property type="molecule type" value="Genomic_DNA"/>
</dbReference>
<comment type="subcellular location">
    <subcellularLocation>
        <location evidence="1">Nucleus</location>
    </subcellularLocation>
</comment>
<dbReference type="PROSITE" id="PS00463">
    <property type="entry name" value="ZN2_CY6_FUNGAL_1"/>
    <property type="match status" value="1"/>
</dbReference>
<evidence type="ECO:0000259" key="7">
    <source>
        <dbReference type="PROSITE" id="PS50048"/>
    </source>
</evidence>
<dbReference type="CDD" id="cd00067">
    <property type="entry name" value="GAL4"/>
    <property type="match status" value="1"/>
</dbReference>
<reference evidence="8 9" key="1">
    <citation type="journal article" date="2018" name="Mol. Biol. Evol.">
        <title>Broad Genomic Sampling Reveals a Smut Pathogenic Ancestry of the Fungal Clade Ustilaginomycotina.</title>
        <authorList>
            <person name="Kijpornyongpan T."/>
            <person name="Mondo S.J."/>
            <person name="Barry K."/>
            <person name="Sandor L."/>
            <person name="Lee J."/>
            <person name="Lipzen A."/>
            <person name="Pangilinan J."/>
            <person name="LaButti K."/>
            <person name="Hainaut M."/>
            <person name="Henrissat B."/>
            <person name="Grigoriev I.V."/>
            <person name="Spatafora J.W."/>
            <person name="Aime M.C."/>
        </authorList>
    </citation>
    <scope>NUCLEOTIDE SEQUENCE [LARGE SCALE GENOMIC DNA]</scope>
    <source>
        <strain evidence="8 9">MCA 3882</strain>
    </source>
</reference>
<evidence type="ECO:0000256" key="5">
    <source>
        <dbReference type="ARBA" id="ARBA00023242"/>
    </source>
</evidence>
<dbReference type="SMART" id="SM00066">
    <property type="entry name" value="GAL4"/>
    <property type="match status" value="1"/>
</dbReference>
<accession>A0A316VG99</accession>
<feature type="compositionally biased region" description="Basic residues" evidence="6">
    <location>
        <begin position="674"/>
        <end position="687"/>
    </location>
</feature>
<feature type="domain" description="Zn(2)-C6 fungal-type" evidence="7">
    <location>
        <begin position="14"/>
        <end position="47"/>
    </location>
</feature>
<organism evidence="8 9">
    <name type="scientific">Meira miltonrushii</name>
    <dbReference type="NCBI Taxonomy" id="1280837"/>
    <lineage>
        <taxon>Eukaryota</taxon>
        <taxon>Fungi</taxon>
        <taxon>Dikarya</taxon>
        <taxon>Basidiomycota</taxon>
        <taxon>Ustilaginomycotina</taxon>
        <taxon>Exobasidiomycetes</taxon>
        <taxon>Exobasidiales</taxon>
        <taxon>Brachybasidiaceae</taxon>
        <taxon>Meira</taxon>
    </lineage>
</organism>
<name>A0A316VG99_9BASI</name>
<dbReference type="GeneID" id="37022406"/>
<feature type="region of interest" description="Disordered" evidence="6">
    <location>
        <begin position="674"/>
        <end position="745"/>
    </location>
</feature>
<dbReference type="InterPro" id="IPR051089">
    <property type="entry name" value="prtT"/>
</dbReference>
<sequence length="846" mass="94953">MEQQGGKPSRNIQACLECRKSKLKCDGMQKADSTCSRCKKRGRKCTWTHQLPVAMNAADESQTASTSQPSFSVPSPGRLAAYNDAIALMNPRQYPSPSQNSGSGPSHHASPSTRKRPWEGDEDQFDKPYPTSHSVAQQRLKHATSWSRRRSSRSLSPDESTGIDSAIISRDHSGSPPPISEATAPAPMISLREVALISPDKNEEHPSHDANPTGMGLPVHPQIESGAKQRHDKAVLDMQIMQQRQGWTKDRIAEASAERRHFFEQTIMPEADNLHSLDALHTGLINEDDCERLFDLYYRFIHTQHGMSDPNVETWQVVRARSRALFITKIACAAAVDQNDRSRKRREALIKNMEEVVTRLLLANAKSADIVKVFILAYLFVQKSDSAANDRCWLLVDAANRAAAELGLGARLRSSRVSIFDTDHFVDRNQERAWICAAVMQRSLGTSTGQWSLTKLDVKWDKLEAWSDSKMALPGDVQLVAYLFSRRIEYQARSDFERIDSDRMMTLESVRAGFNALFDCWQKRWVKHPKLIGHDFLRNFLKTISMHIQLLLNITALKLAEGGRRRKRSYYRDMSEYCREDCYRMASELCTHFLESFRGKAHYLCRNIVSMVVWAAMALVQMEPEKGRFLALNVALTLAGDANDLDFKNNLSSFYGRSLLSMINDLAGSAGSLSRKRSQSISHRGRQRTKEASSLLASTNGTTANSASRDGRNSSIASASSPNPRSISSDTSRTEGDKFNPERHVQEQMWSAEKMLSSMAAPLSADPFNEAWLNQFLDNIAPSSAQVSWQQDLQTLPPMPINSNSLPSHLDQQSMPLISPQVAQPPYNVSHTPTYDMPTQPSMQMF</sequence>
<dbReference type="GO" id="GO:0000976">
    <property type="term" value="F:transcription cis-regulatory region binding"/>
    <property type="evidence" value="ECO:0007669"/>
    <property type="project" value="TreeGrafter"/>
</dbReference>
<feature type="region of interest" description="Disordered" evidence="6">
    <location>
        <begin position="90"/>
        <end position="187"/>
    </location>
</feature>
<dbReference type="InterPro" id="IPR001138">
    <property type="entry name" value="Zn2Cys6_DnaBD"/>
</dbReference>
<keyword evidence="3" id="KW-0238">DNA-binding</keyword>
<dbReference type="Pfam" id="PF00172">
    <property type="entry name" value="Zn_clus"/>
    <property type="match status" value="1"/>
</dbReference>
<dbReference type="Proteomes" id="UP000245771">
    <property type="component" value="Unassembled WGS sequence"/>
</dbReference>